<keyword evidence="3" id="KW-1185">Reference proteome</keyword>
<name>A0A2B7ZQN5_9EURO</name>
<evidence type="ECO:0000313" key="3">
    <source>
        <dbReference type="Proteomes" id="UP000226031"/>
    </source>
</evidence>
<feature type="chain" id="PRO_5012112102" evidence="1">
    <location>
        <begin position="25"/>
        <end position="158"/>
    </location>
</feature>
<proteinExistence type="predicted"/>
<dbReference type="Proteomes" id="UP000226031">
    <property type="component" value="Unassembled WGS sequence"/>
</dbReference>
<accession>A0A2B7ZQN5</accession>
<dbReference type="EMBL" id="PDND01000020">
    <property type="protein sequence ID" value="PGH35503.1"/>
    <property type="molecule type" value="Genomic_DNA"/>
</dbReference>
<organism evidence="2 3">
    <name type="scientific">[Emmonsia] crescens</name>
    <dbReference type="NCBI Taxonomy" id="73230"/>
    <lineage>
        <taxon>Eukaryota</taxon>
        <taxon>Fungi</taxon>
        <taxon>Dikarya</taxon>
        <taxon>Ascomycota</taxon>
        <taxon>Pezizomycotina</taxon>
        <taxon>Eurotiomycetes</taxon>
        <taxon>Eurotiomycetidae</taxon>
        <taxon>Onygenales</taxon>
        <taxon>Ajellomycetaceae</taxon>
        <taxon>Emergomyces</taxon>
    </lineage>
</organism>
<sequence length="158" mass="16786">MKMIFSPTCFSLLYFILVAVRTSAAAVASPSPSPSPVPKSEYFLKTHLNGGSVFASPVRTPSGLWVVGWSTTKESATSVTFDGQGHLKFNTPTPLFFSFDNSTITPAVLFVTLVPGGDILTGLGLDGDRLAWSGGTQTKEGWMSKRQVASIITSSYGT</sequence>
<gene>
    <name evidence="2" type="ORF">GX50_01605</name>
</gene>
<dbReference type="AlphaFoldDB" id="A0A2B7ZQN5"/>
<protein>
    <submittedName>
        <fullName evidence="2">Uncharacterized protein</fullName>
    </submittedName>
</protein>
<comment type="caution">
    <text evidence="2">The sequence shown here is derived from an EMBL/GenBank/DDBJ whole genome shotgun (WGS) entry which is preliminary data.</text>
</comment>
<evidence type="ECO:0000256" key="1">
    <source>
        <dbReference type="SAM" id="SignalP"/>
    </source>
</evidence>
<feature type="signal peptide" evidence="1">
    <location>
        <begin position="1"/>
        <end position="24"/>
    </location>
</feature>
<reference evidence="2 3" key="1">
    <citation type="submission" date="2017-10" db="EMBL/GenBank/DDBJ databases">
        <title>Comparative genomics in systemic dimorphic fungi from Ajellomycetaceae.</title>
        <authorList>
            <person name="Munoz J.F."/>
            <person name="Mcewen J.G."/>
            <person name="Clay O.K."/>
            <person name="Cuomo C.A."/>
        </authorList>
    </citation>
    <scope>NUCLEOTIDE SEQUENCE [LARGE SCALE GENOMIC DNA]</scope>
    <source>
        <strain evidence="2 3">UAMH4076</strain>
    </source>
</reference>
<dbReference type="VEuPathDB" id="FungiDB:EMCG_08279"/>
<keyword evidence="1" id="KW-0732">Signal</keyword>
<evidence type="ECO:0000313" key="2">
    <source>
        <dbReference type="EMBL" id="PGH35503.1"/>
    </source>
</evidence>